<evidence type="ECO:0000313" key="3">
    <source>
        <dbReference type="Proteomes" id="UP001066276"/>
    </source>
</evidence>
<accession>A0AAV7VUA1</accession>
<feature type="compositionally biased region" description="Basic and acidic residues" evidence="1">
    <location>
        <begin position="26"/>
        <end position="51"/>
    </location>
</feature>
<evidence type="ECO:0000313" key="2">
    <source>
        <dbReference type="EMBL" id="KAJ1204250.1"/>
    </source>
</evidence>
<feature type="region of interest" description="Disordered" evidence="1">
    <location>
        <begin position="1"/>
        <end position="65"/>
    </location>
</feature>
<dbReference type="AlphaFoldDB" id="A0AAV7VUA1"/>
<dbReference type="Proteomes" id="UP001066276">
    <property type="component" value="Chromosome 2_1"/>
</dbReference>
<name>A0AAV7VUA1_PLEWA</name>
<proteinExistence type="predicted"/>
<gene>
    <name evidence="2" type="ORF">NDU88_008031</name>
</gene>
<organism evidence="2 3">
    <name type="scientific">Pleurodeles waltl</name>
    <name type="common">Iberian ribbed newt</name>
    <dbReference type="NCBI Taxonomy" id="8319"/>
    <lineage>
        <taxon>Eukaryota</taxon>
        <taxon>Metazoa</taxon>
        <taxon>Chordata</taxon>
        <taxon>Craniata</taxon>
        <taxon>Vertebrata</taxon>
        <taxon>Euteleostomi</taxon>
        <taxon>Amphibia</taxon>
        <taxon>Batrachia</taxon>
        <taxon>Caudata</taxon>
        <taxon>Salamandroidea</taxon>
        <taxon>Salamandridae</taxon>
        <taxon>Pleurodelinae</taxon>
        <taxon>Pleurodeles</taxon>
    </lineage>
</organism>
<feature type="compositionally biased region" description="Acidic residues" evidence="1">
    <location>
        <begin position="7"/>
        <end position="25"/>
    </location>
</feature>
<reference evidence="2" key="1">
    <citation type="journal article" date="2022" name="bioRxiv">
        <title>Sequencing and chromosome-scale assembly of the giantPleurodeles waltlgenome.</title>
        <authorList>
            <person name="Brown T."/>
            <person name="Elewa A."/>
            <person name="Iarovenko S."/>
            <person name="Subramanian E."/>
            <person name="Araus A.J."/>
            <person name="Petzold A."/>
            <person name="Susuki M."/>
            <person name="Suzuki K.-i.T."/>
            <person name="Hayashi T."/>
            <person name="Toyoda A."/>
            <person name="Oliveira C."/>
            <person name="Osipova E."/>
            <person name="Leigh N.D."/>
            <person name="Simon A."/>
            <person name="Yun M.H."/>
        </authorList>
    </citation>
    <scope>NUCLEOTIDE SEQUENCE</scope>
    <source>
        <strain evidence="2">20211129_DDA</strain>
        <tissue evidence="2">Liver</tissue>
    </source>
</reference>
<keyword evidence="3" id="KW-1185">Reference proteome</keyword>
<evidence type="ECO:0000256" key="1">
    <source>
        <dbReference type="SAM" id="MobiDB-lite"/>
    </source>
</evidence>
<feature type="region of interest" description="Disordered" evidence="1">
    <location>
        <begin position="81"/>
        <end position="106"/>
    </location>
</feature>
<sequence length="106" mass="11543">MQTGINQEEEAAGEEGSENAYEEDERDARGDREANVKQEVEENTCEMKGDVDQACEGGAGGEHDMHRKQGEEVDAFVDAGDMAKSTRRTPEEPGTLTSYAASKSRT</sequence>
<comment type="caution">
    <text evidence="2">The sequence shown here is derived from an EMBL/GenBank/DDBJ whole genome shotgun (WGS) entry which is preliminary data.</text>
</comment>
<protein>
    <submittedName>
        <fullName evidence="2">Uncharacterized protein</fullName>
    </submittedName>
</protein>
<feature type="compositionally biased region" description="Polar residues" evidence="1">
    <location>
        <begin position="95"/>
        <end position="106"/>
    </location>
</feature>
<dbReference type="EMBL" id="JANPWB010000003">
    <property type="protein sequence ID" value="KAJ1204250.1"/>
    <property type="molecule type" value="Genomic_DNA"/>
</dbReference>